<keyword evidence="11" id="KW-0804">Transcription</keyword>
<evidence type="ECO:0000256" key="4">
    <source>
        <dbReference type="ARBA" id="ARBA00011534"/>
    </source>
</evidence>
<keyword evidence="7" id="KW-0819">tRNA processing</keyword>
<keyword evidence="12" id="KW-0539">Nucleus</keyword>
<protein>
    <recommendedName>
        <fullName evidence="5">EKC/KEOPS complex subunit GON7</fullName>
    </recommendedName>
</protein>
<evidence type="ECO:0000256" key="3">
    <source>
        <dbReference type="ARBA" id="ARBA00008529"/>
    </source>
</evidence>
<dbReference type="GO" id="GO:0000781">
    <property type="term" value="C:chromosome, telomeric region"/>
    <property type="evidence" value="ECO:0007669"/>
    <property type="project" value="UniProtKB-SubCell"/>
</dbReference>
<dbReference type="GO" id="GO:0005634">
    <property type="term" value="C:nucleus"/>
    <property type="evidence" value="ECO:0007669"/>
    <property type="project" value="UniProtKB-SubCell"/>
</dbReference>
<organism evidence="15 16">
    <name type="scientific">Cladophialophora psammophila CBS 110553</name>
    <dbReference type="NCBI Taxonomy" id="1182543"/>
    <lineage>
        <taxon>Eukaryota</taxon>
        <taxon>Fungi</taxon>
        <taxon>Dikarya</taxon>
        <taxon>Ascomycota</taxon>
        <taxon>Pezizomycotina</taxon>
        <taxon>Eurotiomycetes</taxon>
        <taxon>Chaetothyriomycetidae</taxon>
        <taxon>Chaetothyriales</taxon>
        <taxon>Herpotrichiellaceae</taxon>
        <taxon>Cladophialophora</taxon>
    </lineage>
</organism>
<feature type="region of interest" description="Disordered" evidence="14">
    <location>
        <begin position="73"/>
        <end position="109"/>
    </location>
</feature>
<comment type="subunit">
    <text evidence="4">Component of the EKC/KEOPS complex composed of at least BUD32, CGI121, GON7, KAE1 and PCC1; the whole complex dimerizes.</text>
</comment>
<evidence type="ECO:0000256" key="10">
    <source>
        <dbReference type="ARBA" id="ARBA00023159"/>
    </source>
</evidence>
<dbReference type="EMBL" id="AMGX01000024">
    <property type="protein sequence ID" value="EXJ65736.1"/>
    <property type="molecule type" value="Genomic_DNA"/>
</dbReference>
<comment type="subcellular location">
    <subcellularLocation>
        <location evidence="2">Chromosome</location>
        <location evidence="2">Telomere</location>
    </subcellularLocation>
    <subcellularLocation>
        <location evidence="1">Nucleus</location>
    </subcellularLocation>
</comment>
<accession>W9WM66</accession>
<keyword evidence="16" id="KW-1185">Reference proteome</keyword>
<dbReference type="eggNOG" id="ENOG502T1MI">
    <property type="taxonomic scope" value="Eukaryota"/>
</dbReference>
<comment type="function">
    <text evidence="13">Component of the EKC/KEOPS complex that is required for the formation of a threonylcarbamoyl group on adenosine at position 37 (t(6)A37) in tRNAs that read codons beginning with adenine. The complex is probably involved in the transfer of the threonylcarbamoyl moiety of threonylcarbamoyl-AMP (TC-AMP) to the N6 group of A37. GON7 likely plays a supporting role to the catalytic subunit KAE1 in the complex. The EKC/KEOPS complex also promotes both telomere uncapping and telomere elongation. The complex is required for efficient recruitment of transcriptional coactivators.</text>
</comment>
<dbReference type="Pfam" id="PF08738">
    <property type="entry name" value="Gon7"/>
    <property type="match status" value="1"/>
</dbReference>
<evidence type="ECO:0000256" key="8">
    <source>
        <dbReference type="ARBA" id="ARBA00022895"/>
    </source>
</evidence>
<keyword evidence="6" id="KW-0158">Chromosome</keyword>
<dbReference type="GO" id="GO:0008033">
    <property type="term" value="P:tRNA processing"/>
    <property type="evidence" value="ECO:0007669"/>
    <property type="project" value="UniProtKB-KW"/>
</dbReference>
<evidence type="ECO:0000256" key="11">
    <source>
        <dbReference type="ARBA" id="ARBA00023163"/>
    </source>
</evidence>
<sequence length="109" mass="12338">MPDVSDHPHAVLTATYDSPSDSKIFEYTISAPQIKQDESLDIAAKTKYVSGLRASSRKLQEDINKFLTAKMEEDKERVGQEGQNGTLKQKRKDELAEENYGEEDEEDET</sequence>
<evidence type="ECO:0000256" key="12">
    <source>
        <dbReference type="ARBA" id="ARBA00023242"/>
    </source>
</evidence>
<dbReference type="RefSeq" id="XP_007750026.1">
    <property type="nucleotide sequence ID" value="XM_007751836.1"/>
</dbReference>
<evidence type="ECO:0000256" key="9">
    <source>
        <dbReference type="ARBA" id="ARBA00023015"/>
    </source>
</evidence>
<evidence type="ECO:0000256" key="7">
    <source>
        <dbReference type="ARBA" id="ARBA00022694"/>
    </source>
</evidence>
<dbReference type="AlphaFoldDB" id="W9WM66"/>
<name>W9WM66_9EURO</name>
<gene>
    <name evidence="15" type="ORF">A1O5_11264</name>
</gene>
<evidence type="ECO:0000256" key="1">
    <source>
        <dbReference type="ARBA" id="ARBA00004123"/>
    </source>
</evidence>
<comment type="similarity">
    <text evidence="3">Belongs to the GON7 family.</text>
</comment>
<keyword evidence="8" id="KW-0779">Telomere</keyword>
<evidence type="ECO:0000256" key="6">
    <source>
        <dbReference type="ARBA" id="ARBA00022454"/>
    </source>
</evidence>
<dbReference type="GeneID" id="19195953"/>
<keyword evidence="10" id="KW-0010">Activator</keyword>
<proteinExistence type="inferred from homology"/>
<keyword evidence="9" id="KW-0805">Transcription regulation</keyword>
<evidence type="ECO:0000256" key="5">
    <source>
        <dbReference type="ARBA" id="ARBA00019746"/>
    </source>
</evidence>
<evidence type="ECO:0000256" key="14">
    <source>
        <dbReference type="SAM" id="MobiDB-lite"/>
    </source>
</evidence>
<feature type="compositionally biased region" description="Acidic residues" evidence="14">
    <location>
        <begin position="95"/>
        <end position="109"/>
    </location>
</feature>
<evidence type="ECO:0000256" key="2">
    <source>
        <dbReference type="ARBA" id="ARBA00004574"/>
    </source>
</evidence>
<evidence type="ECO:0000313" key="16">
    <source>
        <dbReference type="Proteomes" id="UP000019471"/>
    </source>
</evidence>
<evidence type="ECO:0000313" key="15">
    <source>
        <dbReference type="EMBL" id="EXJ65736.1"/>
    </source>
</evidence>
<evidence type="ECO:0000256" key="13">
    <source>
        <dbReference type="ARBA" id="ARBA00025393"/>
    </source>
</evidence>
<comment type="caution">
    <text evidence="15">The sequence shown here is derived from an EMBL/GenBank/DDBJ whole genome shotgun (WGS) entry which is preliminary data.</text>
</comment>
<dbReference type="Proteomes" id="UP000019471">
    <property type="component" value="Unassembled WGS sequence"/>
</dbReference>
<dbReference type="OrthoDB" id="2288868at2759"/>
<dbReference type="InterPro" id="IPR014849">
    <property type="entry name" value="EKC/KEOPS_Gon7"/>
</dbReference>
<dbReference type="HOGENOM" id="CLU_146833_2_1_1"/>
<reference evidence="15 16" key="1">
    <citation type="submission" date="2013-03" db="EMBL/GenBank/DDBJ databases">
        <title>The Genome Sequence of Cladophialophora psammophila CBS 110553.</title>
        <authorList>
            <consortium name="The Broad Institute Genomics Platform"/>
            <person name="Cuomo C."/>
            <person name="de Hoog S."/>
            <person name="Gorbushina A."/>
            <person name="Walker B."/>
            <person name="Young S.K."/>
            <person name="Zeng Q."/>
            <person name="Gargeya S."/>
            <person name="Fitzgerald M."/>
            <person name="Haas B."/>
            <person name="Abouelleil A."/>
            <person name="Allen A.W."/>
            <person name="Alvarado L."/>
            <person name="Arachchi H.M."/>
            <person name="Berlin A.M."/>
            <person name="Chapman S.B."/>
            <person name="Gainer-Dewar J."/>
            <person name="Goldberg J."/>
            <person name="Griggs A."/>
            <person name="Gujja S."/>
            <person name="Hansen M."/>
            <person name="Howarth C."/>
            <person name="Imamovic A."/>
            <person name="Ireland A."/>
            <person name="Larimer J."/>
            <person name="McCowan C."/>
            <person name="Murphy C."/>
            <person name="Pearson M."/>
            <person name="Poon T.W."/>
            <person name="Priest M."/>
            <person name="Roberts A."/>
            <person name="Saif S."/>
            <person name="Shea T."/>
            <person name="Sisk P."/>
            <person name="Sykes S."/>
            <person name="Wortman J."/>
            <person name="Nusbaum C."/>
            <person name="Birren B."/>
        </authorList>
    </citation>
    <scope>NUCLEOTIDE SEQUENCE [LARGE SCALE GENOMIC DNA]</scope>
    <source>
        <strain evidence="15 16">CBS 110553</strain>
    </source>
</reference>